<accession>A0A9P4XBT1</accession>
<sequence>MVFPKDNDRELEREIYVWLCFTGAAVAKRDKTWFLAKVGPTVMSLSQKQLSEFKRGVIQFAYIVQKLESNRCGEVEV</sequence>
<keyword evidence="2" id="KW-1185">Reference proteome</keyword>
<dbReference type="AlphaFoldDB" id="A0A9P4XBT1"/>
<proteinExistence type="predicted"/>
<protein>
    <submittedName>
        <fullName evidence="1">Uncharacterized protein</fullName>
    </submittedName>
</protein>
<gene>
    <name evidence="1" type="ORF">CFAM422_008617</name>
</gene>
<comment type="caution">
    <text evidence="1">The sequence shown here is derived from an EMBL/GenBank/DDBJ whole genome shotgun (WGS) entry which is preliminary data.</text>
</comment>
<organism evidence="1 2">
    <name type="scientific">Trichoderma lentiforme</name>
    <dbReference type="NCBI Taxonomy" id="1567552"/>
    <lineage>
        <taxon>Eukaryota</taxon>
        <taxon>Fungi</taxon>
        <taxon>Dikarya</taxon>
        <taxon>Ascomycota</taxon>
        <taxon>Pezizomycotina</taxon>
        <taxon>Sordariomycetes</taxon>
        <taxon>Hypocreomycetidae</taxon>
        <taxon>Hypocreales</taxon>
        <taxon>Hypocreaceae</taxon>
        <taxon>Trichoderma</taxon>
    </lineage>
</organism>
<name>A0A9P4XBT1_9HYPO</name>
<dbReference type="Proteomes" id="UP000801864">
    <property type="component" value="Unassembled WGS sequence"/>
</dbReference>
<evidence type="ECO:0000313" key="2">
    <source>
        <dbReference type="Proteomes" id="UP000801864"/>
    </source>
</evidence>
<reference evidence="1 2" key="1">
    <citation type="submission" date="2018-06" db="EMBL/GenBank/DDBJ databases">
        <title>Genome analysis of cellulolytic fungus Trichoderma lentiforme CFAM-422.</title>
        <authorList>
            <person name="Steindorff A.S."/>
            <person name="Formighieri E.F."/>
            <person name="Midorikawa G.E.O."/>
            <person name="Tamietti M.S."/>
            <person name="Ramos E.Z."/>
            <person name="Silva A.S."/>
            <person name="Bon E.P.S."/>
            <person name="Mendes T.D."/>
            <person name="Damaso M.C.T."/>
            <person name="Favaro L.C.L."/>
        </authorList>
    </citation>
    <scope>NUCLEOTIDE SEQUENCE [LARGE SCALE GENOMIC DNA]</scope>
    <source>
        <strain evidence="1 2">CFAM-422</strain>
    </source>
</reference>
<evidence type="ECO:0000313" key="1">
    <source>
        <dbReference type="EMBL" id="KAF3067832.1"/>
    </source>
</evidence>
<dbReference type="EMBL" id="QLNT01000015">
    <property type="protein sequence ID" value="KAF3067832.1"/>
    <property type="molecule type" value="Genomic_DNA"/>
</dbReference>